<keyword evidence="7" id="KW-1185">Reference proteome</keyword>
<gene>
    <name evidence="6" type="ORF">KFL_002220020</name>
</gene>
<evidence type="ECO:0000313" key="7">
    <source>
        <dbReference type="Proteomes" id="UP000054558"/>
    </source>
</evidence>
<accession>A0A1Y1IAM8</accession>
<feature type="domain" description="RRM" evidence="5">
    <location>
        <begin position="121"/>
        <end position="199"/>
    </location>
</feature>
<dbReference type="EMBL" id="DF237171">
    <property type="protein sequence ID" value="GAQ85158.1"/>
    <property type="molecule type" value="Genomic_DNA"/>
</dbReference>
<evidence type="ECO:0000259" key="5">
    <source>
        <dbReference type="PROSITE" id="PS50102"/>
    </source>
</evidence>
<feature type="compositionally biased region" description="Gly residues" evidence="4">
    <location>
        <begin position="349"/>
        <end position="371"/>
    </location>
</feature>
<evidence type="ECO:0000256" key="1">
    <source>
        <dbReference type="ARBA" id="ARBA00022737"/>
    </source>
</evidence>
<feature type="region of interest" description="Disordered" evidence="4">
    <location>
        <begin position="343"/>
        <end position="384"/>
    </location>
</feature>
<dbReference type="PROSITE" id="PS50102">
    <property type="entry name" value="RRM"/>
    <property type="match status" value="2"/>
</dbReference>
<feature type="domain" description="RRM" evidence="5">
    <location>
        <begin position="35"/>
        <end position="116"/>
    </location>
</feature>
<dbReference type="OMA" id="HCEAKRA"/>
<dbReference type="SUPFAM" id="SSF54928">
    <property type="entry name" value="RNA-binding domain, RBD"/>
    <property type="match status" value="2"/>
</dbReference>
<dbReference type="GO" id="GO:0003723">
    <property type="term" value="F:RNA binding"/>
    <property type="evidence" value="ECO:0000318"/>
    <property type="project" value="GO_Central"/>
</dbReference>
<protein>
    <submittedName>
        <fullName evidence="6">RNA-binding protein Musashi</fullName>
    </submittedName>
</protein>
<evidence type="ECO:0000256" key="3">
    <source>
        <dbReference type="PROSITE-ProRule" id="PRU00176"/>
    </source>
</evidence>
<dbReference type="Gene3D" id="3.30.70.330">
    <property type="match status" value="2"/>
</dbReference>
<dbReference type="GO" id="GO:0010468">
    <property type="term" value="P:regulation of gene expression"/>
    <property type="evidence" value="ECO:0000318"/>
    <property type="project" value="GO_Central"/>
</dbReference>
<dbReference type="FunFam" id="3.30.70.330:FF:000051">
    <property type="entry name" value="Heterogeneous nuclear ribonucleoprotein 1"/>
    <property type="match status" value="1"/>
</dbReference>
<dbReference type="Proteomes" id="UP000054558">
    <property type="component" value="Unassembled WGS sequence"/>
</dbReference>
<dbReference type="PANTHER" id="PTHR48032">
    <property type="entry name" value="RNA-BINDING PROTEIN MUSASHI HOMOLOG RBP6"/>
    <property type="match status" value="1"/>
</dbReference>
<dbReference type="InterPro" id="IPR035979">
    <property type="entry name" value="RBD_domain_sf"/>
</dbReference>
<organism evidence="6 7">
    <name type="scientific">Klebsormidium nitens</name>
    <name type="common">Green alga</name>
    <name type="synonym">Ulothrix nitens</name>
    <dbReference type="NCBI Taxonomy" id="105231"/>
    <lineage>
        <taxon>Eukaryota</taxon>
        <taxon>Viridiplantae</taxon>
        <taxon>Streptophyta</taxon>
        <taxon>Klebsormidiophyceae</taxon>
        <taxon>Klebsormidiales</taxon>
        <taxon>Klebsormidiaceae</taxon>
        <taxon>Klebsormidium</taxon>
    </lineage>
</organism>
<dbReference type="SMART" id="SM00360">
    <property type="entry name" value="RRM"/>
    <property type="match status" value="2"/>
</dbReference>
<evidence type="ECO:0000256" key="4">
    <source>
        <dbReference type="SAM" id="MobiDB-lite"/>
    </source>
</evidence>
<dbReference type="PANTHER" id="PTHR48032:SF6">
    <property type="entry name" value="RNA-BINDING (RRM_RBD_RNP MOTIFS) FAMILY PROTEIN"/>
    <property type="match status" value="1"/>
</dbReference>
<dbReference type="GO" id="GO:0005654">
    <property type="term" value="C:nucleoplasm"/>
    <property type="evidence" value="ECO:0000318"/>
    <property type="project" value="GO_Central"/>
</dbReference>
<dbReference type="InterPro" id="IPR012677">
    <property type="entry name" value="Nucleotide-bd_a/b_plait_sf"/>
</dbReference>
<dbReference type="GO" id="GO:0000785">
    <property type="term" value="C:chromatin"/>
    <property type="evidence" value="ECO:0000318"/>
    <property type="project" value="GO_Central"/>
</dbReference>
<dbReference type="AlphaFoldDB" id="A0A1Y1IAM8"/>
<dbReference type="OrthoDB" id="1875751at2759"/>
<evidence type="ECO:0000313" key="6">
    <source>
        <dbReference type="EMBL" id="GAQ85158.1"/>
    </source>
</evidence>
<dbReference type="InterPro" id="IPR000504">
    <property type="entry name" value="RRM_dom"/>
</dbReference>
<dbReference type="PRINTS" id="PR01228">
    <property type="entry name" value="EGGSHELL"/>
</dbReference>
<dbReference type="Pfam" id="PF00076">
    <property type="entry name" value="RRM_1"/>
    <property type="match status" value="2"/>
</dbReference>
<evidence type="ECO:0000256" key="2">
    <source>
        <dbReference type="ARBA" id="ARBA00022884"/>
    </source>
</evidence>
<keyword evidence="2 3" id="KW-0694">RNA-binding</keyword>
<sequence length="384" mass="39082">MEEQQQIGGDQQGERDASLATAGRSNYTIGTNAGGKVFVGGLSWDTTTETLTTHFSAFGKLTDSVVMRDRQTGNPRGFGFVTFADASVADRVVQEQHIIDGRTVDAKKVVPREAMTGPRTKKIFVGGLPTTVEEEELRQNFASYGNITEVQIMVDRATGRSRGFGFVTFENEACVERVLSQGRLHEVAGKMVEVKKAEPKRPPEVPPISTPSYGYGLGAYGGGSGYGSSRGVGAYPSSRMGYGGRLSYGAGGGGYGGAYGGAAAGYGSTSGGYGSAYASEGYGSSSRTAYSGYGGSSLGAGYGGGSMAGYGGGYGSYGGGYGGMGGYGESYASGTYGSGESYGSSYGSGTRGGYGGASGSGSGGQMGGGSSRGDSRYYPYRGGQ</sequence>
<dbReference type="STRING" id="105231.A0A1Y1IAM8"/>
<name>A0A1Y1IAM8_KLENI</name>
<reference evidence="6 7" key="1">
    <citation type="journal article" date="2014" name="Nat. Commun.">
        <title>Klebsormidium flaccidum genome reveals primary factors for plant terrestrial adaptation.</title>
        <authorList>
            <person name="Hori K."/>
            <person name="Maruyama F."/>
            <person name="Fujisawa T."/>
            <person name="Togashi T."/>
            <person name="Yamamoto N."/>
            <person name="Seo M."/>
            <person name="Sato S."/>
            <person name="Yamada T."/>
            <person name="Mori H."/>
            <person name="Tajima N."/>
            <person name="Moriyama T."/>
            <person name="Ikeuchi M."/>
            <person name="Watanabe M."/>
            <person name="Wada H."/>
            <person name="Kobayashi K."/>
            <person name="Saito M."/>
            <person name="Masuda T."/>
            <person name="Sasaki-Sekimoto Y."/>
            <person name="Mashiguchi K."/>
            <person name="Awai K."/>
            <person name="Shimojima M."/>
            <person name="Masuda S."/>
            <person name="Iwai M."/>
            <person name="Nobusawa T."/>
            <person name="Narise T."/>
            <person name="Kondo S."/>
            <person name="Saito H."/>
            <person name="Sato R."/>
            <person name="Murakawa M."/>
            <person name="Ihara Y."/>
            <person name="Oshima-Yamada Y."/>
            <person name="Ohtaka K."/>
            <person name="Satoh M."/>
            <person name="Sonobe K."/>
            <person name="Ishii M."/>
            <person name="Ohtani R."/>
            <person name="Kanamori-Sato M."/>
            <person name="Honoki R."/>
            <person name="Miyazaki D."/>
            <person name="Mochizuki H."/>
            <person name="Umetsu J."/>
            <person name="Higashi K."/>
            <person name="Shibata D."/>
            <person name="Kamiya Y."/>
            <person name="Sato N."/>
            <person name="Nakamura Y."/>
            <person name="Tabata S."/>
            <person name="Ida S."/>
            <person name="Kurokawa K."/>
            <person name="Ohta H."/>
        </authorList>
    </citation>
    <scope>NUCLEOTIDE SEQUENCE [LARGE SCALE GENOMIC DNA]</scope>
    <source>
        <strain evidence="6 7">NIES-2285</strain>
    </source>
</reference>
<proteinExistence type="predicted"/>
<keyword evidence="1" id="KW-0677">Repeat</keyword>